<comment type="caution">
    <text evidence="4">The sequence shown here is derived from an EMBL/GenBank/DDBJ whole genome shotgun (WGS) entry which is preliminary data.</text>
</comment>
<dbReference type="AlphaFoldDB" id="A0A9P1BW09"/>
<feature type="chain" id="PRO_5043269891" description="ZZ-type domain-containing protein" evidence="3">
    <location>
        <begin position="23"/>
        <end position="608"/>
    </location>
</feature>
<evidence type="ECO:0000313" key="5">
    <source>
        <dbReference type="EMBL" id="CAL1134107.1"/>
    </source>
</evidence>
<evidence type="ECO:0000256" key="2">
    <source>
        <dbReference type="SAM" id="MobiDB-lite"/>
    </source>
</evidence>
<evidence type="ECO:0000256" key="3">
    <source>
        <dbReference type="SAM" id="SignalP"/>
    </source>
</evidence>
<accession>A0A9P1BW09</accession>
<feature type="region of interest" description="Disordered" evidence="2">
    <location>
        <begin position="562"/>
        <end position="608"/>
    </location>
</feature>
<proteinExistence type="predicted"/>
<name>A0A9P1BW09_9DINO</name>
<dbReference type="EMBL" id="CAMXCT020000580">
    <property type="protein sequence ID" value="CAL1134107.1"/>
    <property type="molecule type" value="Genomic_DNA"/>
</dbReference>
<dbReference type="EMBL" id="CAMXCT010000580">
    <property type="protein sequence ID" value="CAI3980732.1"/>
    <property type="molecule type" value="Genomic_DNA"/>
</dbReference>
<protein>
    <recommendedName>
        <fullName evidence="7">ZZ-type domain-containing protein</fullName>
    </recommendedName>
</protein>
<feature type="region of interest" description="Disordered" evidence="2">
    <location>
        <begin position="472"/>
        <end position="497"/>
    </location>
</feature>
<keyword evidence="6" id="KW-1185">Reference proteome</keyword>
<dbReference type="Proteomes" id="UP001152797">
    <property type="component" value="Unassembled WGS sequence"/>
</dbReference>
<dbReference type="InterPro" id="IPR036882">
    <property type="entry name" value="Alba-like_dom_sf"/>
</dbReference>
<dbReference type="Gene3D" id="3.30.110.20">
    <property type="entry name" value="Alba-like domain"/>
    <property type="match status" value="1"/>
</dbReference>
<feature type="compositionally biased region" description="Low complexity" evidence="2">
    <location>
        <begin position="476"/>
        <end position="493"/>
    </location>
</feature>
<evidence type="ECO:0000256" key="1">
    <source>
        <dbReference type="ARBA" id="ARBA00022884"/>
    </source>
</evidence>
<organism evidence="4">
    <name type="scientific">Cladocopium goreaui</name>
    <dbReference type="NCBI Taxonomy" id="2562237"/>
    <lineage>
        <taxon>Eukaryota</taxon>
        <taxon>Sar</taxon>
        <taxon>Alveolata</taxon>
        <taxon>Dinophyceae</taxon>
        <taxon>Suessiales</taxon>
        <taxon>Symbiodiniaceae</taxon>
        <taxon>Cladocopium</taxon>
    </lineage>
</organism>
<dbReference type="OrthoDB" id="424029at2759"/>
<dbReference type="EMBL" id="CAMXCT030000580">
    <property type="protein sequence ID" value="CAL4768044.1"/>
    <property type="molecule type" value="Genomic_DNA"/>
</dbReference>
<evidence type="ECO:0008006" key="7">
    <source>
        <dbReference type="Google" id="ProtNLM"/>
    </source>
</evidence>
<reference evidence="5" key="2">
    <citation type="submission" date="2024-04" db="EMBL/GenBank/DDBJ databases">
        <authorList>
            <person name="Chen Y."/>
            <person name="Shah S."/>
            <person name="Dougan E. K."/>
            <person name="Thang M."/>
            <person name="Chan C."/>
        </authorList>
    </citation>
    <scope>NUCLEOTIDE SEQUENCE [LARGE SCALE GENOMIC DNA]</scope>
</reference>
<sequence>MARGPSILSLLLLGVFCKSVLDFTLFAGRSVKGRTALSAAKKEGLEYLFVGKDTKTGKLGRVICELSRDKLPVRLQAVGNLSIQTAVRSVIRAEGFLNNETSDGYQEPTALWVHSAWHVVTENANTNVKDRFSNGTTLLEMVVEPKPIVDEETEVVLKVGRSTERAKLASAISVNLQQHKKIQLSFVPDTVPMVMKTLPRAEKILEYAENDPERSKILFRPAFKVVTPDEATGLSEFTMMRLELIPPSLLVGPGPLDSPERRGSLDERRKSLVTGKFWCAHMRVAWEIGSNGKRLKSPLLRVVVQELMTTKAAPTGGWLQPPQGLPLPQPILMPTLNAFDAPATLEQQADLANKAKQIEVLQQHVAYLQQKVMAERAPIPPAPETLARLMEEAQKAPSLPALRENFRVAEESGSDIYRWFMREGTKIKNCEENSRPLFHLIQTLGTYQNKVKSLETRWQQLEALLASDAKADRSRWPASPSQWSASPMPSSPQKQDLCPAGHAVQHVTTAKDGIICQVCNAIHARGSMMVRCEHCNFDACNRCLKEAPPLAPLAPERVIQADVRQPSTIPEDSVDAGSPGSPAATPKSPRGASPTPVGPQYTSFHIKE</sequence>
<evidence type="ECO:0000313" key="4">
    <source>
        <dbReference type="EMBL" id="CAI3980732.1"/>
    </source>
</evidence>
<feature type="signal peptide" evidence="3">
    <location>
        <begin position="1"/>
        <end position="22"/>
    </location>
</feature>
<keyword evidence="3" id="KW-0732">Signal</keyword>
<keyword evidence="1" id="KW-0694">RNA-binding</keyword>
<gene>
    <name evidence="4" type="ORF">C1SCF055_LOCUS8591</name>
</gene>
<reference evidence="4" key="1">
    <citation type="submission" date="2022-10" db="EMBL/GenBank/DDBJ databases">
        <authorList>
            <person name="Chen Y."/>
            <person name="Dougan E. K."/>
            <person name="Chan C."/>
            <person name="Rhodes N."/>
            <person name="Thang M."/>
        </authorList>
    </citation>
    <scope>NUCLEOTIDE SEQUENCE</scope>
</reference>
<dbReference type="GO" id="GO:0003723">
    <property type="term" value="F:RNA binding"/>
    <property type="evidence" value="ECO:0007669"/>
    <property type="project" value="UniProtKB-KW"/>
</dbReference>
<evidence type="ECO:0000313" key="6">
    <source>
        <dbReference type="Proteomes" id="UP001152797"/>
    </source>
</evidence>